<comment type="caution">
    <text evidence="2">The sequence shown here is derived from an EMBL/GenBank/DDBJ whole genome shotgun (WGS) entry which is preliminary data.</text>
</comment>
<gene>
    <name evidence="2" type="ORF">ALQ37_101454</name>
</gene>
<reference evidence="2 3" key="1">
    <citation type="submission" date="2018-08" db="EMBL/GenBank/DDBJ databases">
        <title>Recombination of ecologically and evolutionarily significant loci maintains genetic cohesion in the Pseudomonas syringae species complex.</title>
        <authorList>
            <person name="Dillon M."/>
            <person name="Thakur S."/>
            <person name="Almeida R.N.D."/>
            <person name="Weir B.S."/>
            <person name="Guttman D.S."/>
        </authorList>
    </citation>
    <scope>NUCLEOTIDE SEQUENCE [LARGE SCALE GENOMIC DNA]</scope>
    <source>
        <strain evidence="2 3">ICMP 4388</strain>
    </source>
</reference>
<evidence type="ECO:0000313" key="2">
    <source>
        <dbReference type="EMBL" id="RMO72922.1"/>
    </source>
</evidence>
<accession>A0A3M3XSB6</accession>
<dbReference type="Proteomes" id="UP000274541">
    <property type="component" value="Unassembled WGS sequence"/>
</dbReference>
<comment type="similarity">
    <text evidence="1">Belongs to the bacterial solute-binding protein 3 family.</text>
</comment>
<dbReference type="SUPFAM" id="SSF53850">
    <property type="entry name" value="Periplasmic binding protein-like II"/>
    <property type="match status" value="1"/>
</dbReference>
<dbReference type="AlphaFoldDB" id="A0A3M3XSB6"/>
<dbReference type="PANTHER" id="PTHR35936">
    <property type="entry name" value="MEMBRANE-BOUND LYTIC MUREIN TRANSGLYCOSYLASE F"/>
    <property type="match status" value="1"/>
</dbReference>
<dbReference type="PANTHER" id="PTHR35936:SF6">
    <property type="entry name" value="AMINO ACID ABC TRANSPORTER SUBSTRATE-BINDING PAAT FAMILY PROTEIN"/>
    <property type="match status" value="1"/>
</dbReference>
<dbReference type="Gene3D" id="3.40.190.10">
    <property type="entry name" value="Periplasmic binding protein-like II"/>
    <property type="match status" value="2"/>
</dbReference>
<name>A0A3M3XSB6_PSEAP</name>
<protein>
    <submittedName>
        <fullName evidence="2">DNA polymerase subunits gamma and tau</fullName>
    </submittedName>
</protein>
<dbReference type="EMBL" id="RBPX01000017">
    <property type="protein sequence ID" value="RMO72922.1"/>
    <property type="molecule type" value="Genomic_DNA"/>
</dbReference>
<organism evidence="2 3">
    <name type="scientific">Pseudomonas syringae pv. aptata</name>
    <dbReference type="NCBI Taxonomy" id="83167"/>
    <lineage>
        <taxon>Bacteria</taxon>
        <taxon>Pseudomonadati</taxon>
        <taxon>Pseudomonadota</taxon>
        <taxon>Gammaproteobacteria</taxon>
        <taxon>Pseudomonadales</taxon>
        <taxon>Pseudomonadaceae</taxon>
        <taxon>Pseudomonas</taxon>
        <taxon>Pseudomonas syringae</taxon>
    </lineage>
</organism>
<sequence>MTVVDAFRQRLGNRHTVQHVENFREHAIPVRALLGQVAYRLQHPAGIAFQQCGQYIEHLAVVQRAEHGSYIGSHYLAFTEGNGLIGEAHRITHRTIGGAPKQPQRVVFEGHVLDAQHVGQMLDHAFRRHVFQRELQAARKNGRRQLLRIGGGEDELDVGRRLFKRLEQGVERVAGKHVHFVDQVDLEATATWRVLHVIQQLARVFDLGAAGSVDFDQVDETALVDLLAHRTGAARRRGDAGFTVQALGDDARDSRLANAPCAGKQIGMVQALAVQRVDQGLQHMSLADHFAERARTPFTCKNLITHLKPSQLVSGRPPMLAEQGQNCIWCPSLLWLSCANDSIDALYSGLHHTPLPCAAALCLLLLLPQTGRAAQGTLSFAVNEGWTMPMMHITDFRPESGILFDIMQSLAHHVGLEASYHVMPRLRIQSALERSEVDMHCYSAQAWYPDLSGDYQWSLPILYQRDWLVASAATAAGPYPEQFDNETVGTVLGYTYPALQHLFEAHKLVREDARTQNQTLGKLMAGRYNYAVTNQLILEWTNRNLPAGKKLMPISMVAEQPAACVIRNNPDLPVGRILRTLVQMRVSGEIQQIIDHYTRPPSPDPSSALSQ</sequence>
<evidence type="ECO:0000313" key="3">
    <source>
        <dbReference type="Proteomes" id="UP000274541"/>
    </source>
</evidence>
<evidence type="ECO:0000256" key="1">
    <source>
        <dbReference type="ARBA" id="ARBA00010333"/>
    </source>
</evidence>
<proteinExistence type="inferred from homology"/>